<comment type="caution">
    <text evidence="2">The sequence shown here is derived from an EMBL/GenBank/DDBJ whole genome shotgun (WGS) entry which is preliminary data.</text>
</comment>
<feature type="region of interest" description="Disordered" evidence="1">
    <location>
        <begin position="69"/>
        <end position="117"/>
    </location>
</feature>
<organism evidence="2 3">
    <name type="scientific">Naegleria lovaniensis</name>
    <name type="common">Amoeba</name>
    <dbReference type="NCBI Taxonomy" id="51637"/>
    <lineage>
        <taxon>Eukaryota</taxon>
        <taxon>Discoba</taxon>
        <taxon>Heterolobosea</taxon>
        <taxon>Tetramitia</taxon>
        <taxon>Eutetramitia</taxon>
        <taxon>Vahlkampfiidae</taxon>
        <taxon>Naegleria</taxon>
    </lineage>
</organism>
<gene>
    <name evidence="2" type="ORF">C9374_005040</name>
</gene>
<evidence type="ECO:0000313" key="3">
    <source>
        <dbReference type="Proteomes" id="UP000816034"/>
    </source>
</evidence>
<reference evidence="2 3" key="1">
    <citation type="journal article" date="2018" name="BMC Genomics">
        <title>The genome of Naegleria lovaniensis, the basis for a comparative approach to unravel pathogenicity factors of the human pathogenic amoeba N. fowleri.</title>
        <authorList>
            <person name="Liechti N."/>
            <person name="Schurch N."/>
            <person name="Bruggmann R."/>
            <person name="Wittwer M."/>
        </authorList>
    </citation>
    <scope>NUCLEOTIDE SEQUENCE [LARGE SCALE GENOMIC DNA]</scope>
    <source>
        <strain evidence="2 3">ATCC 30569</strain>
    </source>
</reference>
<dbReference type="EMBL" id="PYSW02000023">
    <property type="protein sequence ID" value="KAG2382460.1"/>
    <property type="molecule type" value="Genomic_DNA"/>
</dbReference>
<dbReference type="GeneID" id="68097495"/>
<protein>
    <submittedName>
        <fullName evidence="2">Uncharacterized protein</fullName>
    </submittedName>
</protein>
<dbReference type="Proteomes" id="UP000816034">
    <property type="component" value="Unassembled WGS sequence"/>
</dbReference>
<keyword evidence="3" id="KW-1185">Reference proteome</keyword>
<evidence type="ECO:0000313" key="2">
    <source>
        <dbReference type="EMBL" id="KAG2382460.1"/>
    </source>
</evidence>
<accession>A0AA88KKA2</accession>
<feature type="compositionally biased region" description="Basic and acidic residues" evidence="1">
    <location>
        <begin position="89"/>
        <end position="99"/>
    </location>
</feature>
<proteinExistence type="predicted"/>
<dbReference type="RefSeq" id="XP_044548139.1">
    <property type="nucleotide sequence ID" value="XM_044694747.1"/>
</dbReference>
<evidence type="ECO:0000256" key="1">
    <source>
        <dbReference type="SAM" id="MobiDB-lite"/>
    </source>
</evidence>
<dbReference type="AlphaFoldDB" id="A0AA88KKA2"/>
<name>A0AA88KKA2_NAELO</name>
<sequence length="117" mass="13727">MKQNNIGIFKKNSENEEICAISIDEMPTDVDEKEPCSSPSELCWKVDNTFRSNKFICYTTESYRFELLMKESQPKRGRGRPRKPTTTMEPDRRKSNRIEKTRKRARSSSSSAEKRNK</sequence>